<gene>
    <name evidence="1" type="ORF">LCMAC103_00330</name>
</gene>
<name>A0A481YVX9_9VIRU</name>
<dbReference type="EMBL" id="MK500335">
    <property type="protein sequence ID" value="QBK86704.1"/>
    <property type="molecule type" value="Genomic_DNA"/>
</dbReference>
<proteinExistence type="predicted"/>
<organism evidence="1">
    <name type="scientific">Marseillevirus LCMAC103</name>
    <dbReference type="NCBI Taxonomy" id="2506604"/>
    <lineage>
        <taxon>Viruses</taxon>
        <taxon>Varidnaviria</taxon>
        <taxon>Bamfordvirae</taxon>
        <taxon>Nucleocytoviricota</taxon>
        <taxon>Megaviricetes</taxon>
        <taxon>Pimascovirales</taxon>
        <taxon>Pimascovirales incertae sedis</taxon>
        <taxon>Marseilleviridae</taxon>
    </lineage>
</organism>
<protein>
    <submittedName>
        <fullName evidence="1">Uncharacterized protein</fullName>
    </submittedName>
</protein>
<evidence type="ECO:0000313" key="1">
    <source>
        <dbReference type="EMBL" id="QBK86704.1"/>
    </source>
</evidence>
<sequence>MTIAARKTLDTVVWIHGTPPYALYYKNGSKDVPVELQSFRPDPSRVLSDLAKKYAATLTFEKKPFGIQGVRRMAVHGCKQIFVRVR</sequence>
<accession>A0A481YVX9</accession>
<reference evidence="1" key="1">
    <citation type="journal article" date="2019" name="MBio">
        <title>Virus Genomes from Deep Sea Sediments Expand the Ocean Megavirome and Support Independent Origins of Viral Gigantism.</title>
        <authorList>
            <person name="Backstrom D."/>
            <person name="Yutin N."/>
            <person name="Jorgensen S.L."/>
            <person name="Dharamshi J."/>
            <person name="Homa F."/>
            <person name="Zaremba-Niedwiedzka K."/>
            <person name="Spang A."/>
            <person name="Wolf Y.I."/>
            <person name="Koonin E.V."/>
            <person name="Ettema T.J."/>
        </authorList>
    </citation>
    <scope>NUCLEOTIDE SEQUENCE</scope>
</reference>